<reference evidence="2" key="1">
    <citation type="submission" date="2021-06" db="EMBL/GenBank/DDBJ databases">
        <authorList>
            <person name="Hodson N. C."/>
            <person name="Mongue J. A."/>
            <person name="Jaron S. K."/>
        </authorList>
    </citation>
    <scope>NUCLEOTIDE SEQUENCE</scope>
</reference>
<dbReference type="Proteomes" id="UP000708208">
    <property type="component" value="Unassembled WGS sequence"/>
</dbReference>
<evidence type="ECO:0000313" key="3">
    <source>
        <dbReference type="Proteomes" id="UP000708208"/>
    </source>
</evidence>
<organism evidence="2 3">
    <name type="scientific">Allacma fusca</name>
    <dbReference type="NCBI Taxonomy" id="39272"/>
    <lineage>
        <taxon>Eukaryota</taxon>
        <taxon>Metazoa</taxon>
        <taxon>Ecdysozoa</taxon>
        <taxon>Arthropoda</taxon>
        <taxon>Hexapoda</taxon>
        <taxon>Collembola</taxon>
        <taxon>Symphypleona</taxon>
        <taxon>Sminthuridae</taxon>
        <taxon>Allacma</taxon>
    </lineage>
</organism>
<feature type="non-terminal residue" evidence="2">
    <location>
        <position position="1"/>
    </location>
</feature>
<gene>
    <name evidence="2" type="ORF">AFUS01_LOCUS34240</name>
</gene>
<dbReference type="AlphaFoldDB" id="A0A8J2LKX4"/>
<evidence type="ECO:0000256" key="1">
    <source>
        <dbReference type="SAM" id="Phobius"/>
    </source>
</evidence>
<accession>A0A8J2LKX4</accession>
<feature type="transmembrane region" description="Helical" evidence="1">
    <location>
        <begin position="115"/>
        <end position="136"/>
    </location>
</feature>
<keyword evidence="3" id="KW-1185">Reference proteome</keyword>
<evidence type="ECO:0000313" key="2">
    <source>
        <dbReference type="EMBL" id="CAG7824060.1"/>
    </source>
</evidence>
<sequence>MELQDDQDKSYQRMFLRALAAFYSLAAVLHLQIILKRIEIIDVTNQFMNAFVYFENKYVILNVKTPEFIKIIGIVMQLWCYIINMMLLLFFVMALARPGSHEQISSLLPDLQSQFMNVMVVILNAIIFTYINYIFYSSAAALVQSSFTISTVLVLFGELNPETASITHA</sequence>
<name>A0A8J2LKX4_9HEXA</name>
<comment type="caution">
    <text evidence="2">The sequence shown here is derived from an EMBL/GenBank/DDBJ whole genome shotgun (WGS) entry which is preliminary data.</text>
</comment>
<keyword evidence="1" id="KW-1133">Transmembrane helix</keyword>
<protein>
    <submittedName>
        <fullName evidence="2">Uncharacterized protein</fullName>
    </submittedName>
</protein>
<proteinExistence type="predicted"/>
<dbReference type="EMBL" id="CAJVCH010531539">
    <property type="protein sequence ID" value="CAG7824060.1"/>
    <property type="molecule type" value="Genomic_DNA"/>
</dbReference>
<feature type="transmembrane region" description="Helical" evidence="1">
    <location>
        <begin position="15"/>
        <end position="35"/>
    </location>
</feature>
<keyword evidence="1" id="KW-0812">Transmembrane</keyword>
<keyword evidence="1" id="KW-0472">Membrane</keyword>
<feature type="transmembrane region" description="Helical" evidence="1">
    <location>
        <begin position="71"/>
        <end position="95"/>
    </location>
</feature>